<evidence type="ECO:0000256" key="2">
    <source>
        <dbReference type="ARBA" id="ARBA00023125"/>
    </source>
</evidence>
<sequence>MRHRVPHRNEVCHPGTEPPRIRALTMDRMAATVSSTSGTLARTRRAILDAAIEVLAADGSASLGDIARAAQVGRSTLHRYFADRSALIHALVRDCAEATLRAVEEARLEDGPVADAFRRLVRAMFDLGYRVNFLFNEVALSNAEWDEAGWERAHVPMVTLFQRGKDEGYFAAEIEPEWFVRSLWYLISAGWEAMAEDDLPRHVALERVTMTLEGGIRRHDD</sequence>
<evidence type="ECO:0000313" key="7">
    <source>
        <dbReference type="Proteomes" id="UP000278673"/>
    </source>
</evidence>
<dbReference type="PANTHER" id="PTHR30055:SF234">
    <property type="entry name" value="HTH-TYPE TRANSCRIPTIONAL REGULATOR BETI"/>
    <property type="match status" value="1"/>
</dbReference>
<dbReference type="InterPro" id="IPR009057">
    <property type="entry name" value="Homeodomain-like_sf"/>
</dbReference>
<protein>
    <submittedName>
        <fullName evidence="6">TetR/AcrR family transcriptional regulator</fullName>
    </submittedName>
</protein>
<keyword evidence="7" id="KW-1185">Reference proteome</keyword>
<feature type="DNA-binding region" description="H-T-H motif" evidence="4">
    <location>
        <begin position="62"/>
        <end position="81"/>
    </location>
</feature>
<dbReference type="InterPro" id="IPR036271">
    <property type="entry name" value="Tet_transcr_reg_TetR-rel_C_sf"/>
</dbReference>
<dbReference type="PANTHER" id="PTHR30055">
    <property type="entry name" value="HTH-TYPE TRANSCRIPTIONAL REGULATOR RUTR"/>
    <property type="match status" value="1"/>
</dbReference>
<evidence type="ECO:0000256" key="1">
    <source>
        <dbReference type="ARBA" id="ARBA00023015"/>
    </source>
</evidence>
<reference evidence="6 7" key="1">
    <citation type="submission" date="2018-10" db="EMBL/GenBank/DDBJ databases">
        <title>Isolation, diversity and antifungal activity of actinobacteria from wheat.</title>
        <authorList>
            <person name="Han C."/>
        </authorList>
    </citation>
    <scope>NUCLEOTIDE SEQUENCE [LARGE SCALE GENOMIC DNA]</scope>
    <source>
        <strain evidence="6 7">NEAU-YY642</strain>
    </source>
</reference>
<evidence type="ECO:0000256" key="4">
    <source>
        <dbReference type="PROSITE-ProRule" id="PRU00335"/>
    </source>
</evidence>
<keyword evidence="3" id="KW-0804">Transcription</keyword>
<name>A0A3M2LZL9_9ACTN</name>
<keyword evidence="2 4" id="KW-0238">DNA-binding</keyword>
<dbReference type="GO" id="GO:0000976">
    <property type="term" value="F:transcription cis-regulatory region binding"/>
    <property type="evidence" value="ECO:0007669"/>
    <property type="project" value="TreeGrafter"/>
</dbReference>
<keyword evidence="1" id="KW-0805">Transcription regulation</keyword>
<dbReference type="SUPFAM" id="SSF46689">
    <property type="entry name" value="Homeodomain-like"/>
    <property type="match status" value="1"/>
</dbReference>
<dbReference type="Proteomes" id="UP000278673">
    <property type="component" value="Unassembled WGS sequence"/>
</dbReference>
<dbReference type="SUPFAM" id="SSF48498">
    <property type="entry name" value="Tetracyclin repressor-like, C-terminal domain"/>
    <property type="match status" value="1"/>
</dbReference>
<dbReference type="Gene3D" id="1.10.357.10">
    <property type="entry name" value="Tetracycline Repressor, domain 2"/>
    <property type="match status" value="1"/>
</dbReference>
<evidence type="ECO:0000259" key="5">
    <source>
        <dbReference type="PROSITE" id="PS50977"/>
    </source>
</evidence>
<dbReference type="GO" id="GO:0003700">
    <property type="term" value="F:DNA-binding transcription factor activity"/>
    <property type="evidence" value="ECO:0007669"/>
    <property type="project" value="TreeGrafter"/>
</dbReference>
<feature type="domain" description="HTH tetR-type" evidence="5">
    <location>
        <begin position="41"/>
        <end position="99"/>
    </location>
</feature>
<gene>
    <name evidence="6" type="ORF">EBN88_12795</name>
</gene>
<organism evidence="6 7">
    <name type="scientific">Streptomyces triticirhizae</name>
    <dbReference type="NCBI Taxonomy" id="2483353"/>
    <lineage>
        <taxon>Bacteria</taxon>
        <taxon>Bacillati</taxon>
        <taxon>Actinomycetota</taxon>
        <taxon>Actinomycetes</taxon>
        <taxon>Kitasatosporales</taxon>
        <taxon>Streptomycetaceae</taxon>
        <taxon>Streptomyces</taxon>
    </lineage>
</organism>
<dbReference type="InterPro" id="IPR001647">
    <property type="entry name" value="HTH_TetR"/>
</dbReference>
<proteinExistence type="predicted"/>
<dbReference type="InterPro" id="IPR050109">
    <property type="entry name" value="HTH-type_TetR-like_transc_reg"/>
</dbReference>
<dbReference type="EMBL" id="RFFJ01000058">
    <property type="protein sequence ID" value="RMI40388.1"/>
    <property type="molecule type" value="Genomic_DNA"/>
</dbReference>
<evidence type="ECO:0000256" key="3">
    <source>
        <dbReference type="ARBA" id="ARBA00023163"/>
    </source>
</evidence>
<evidence type="ECO:0000313" key="6">
    <source>
        <dbReference type="EMBL" id="RMI40388.1"/>
    </source>
</evidence>
<dbReference type="AlphaFoldDB" id="A0A3M2LZL9"/>
<comment type="caution">
    <text evidence="6">The sequence shown here is derived from an EMBL/GenBank/DDBJ whole genome shotgun (WGS) entry which is preliminary data.</text>
</comment>
<accession>A0A3M2LZL9</accession>
<dbReference type="PROSITE" id="PS50977">
    <property type="entry name" value="HTH_TETR_2"/>
    <property type="match status" value="1"/>
</dbReference>
<dbReference type="Pfam" id="PF00440">
    <property type="entry name" value="TetR_N"/>
    <property type="match status" value="1"/>
</dbReference>